<dbReference type="Pfam" id="PF20414">
    <property type="entry name" value="DUF6698"/>
    <property type="match status" value="1"/>
</dbReference>
<protein>
    <submittedName>
        <fullName evidence="2">Uncharacterized protein</fullName>
    </submittedName>
</protein>
<dbReference type="EMBL" id="JARIHO010000021">
    <property type="protein sequence ID" value="KAJ7346417.1"/>
    <property type="molecule type" value="Genomic_DNA"/>
</dbReference>
<organism evidence="2 3">
    <name type="scientific">Mycena albidolilacea</name>
    <dbReference type="NCBI Taxonomy" id="1033008"/>
    <lineage>
        <taxon>Eukaryota</taxon>
        <taxon>Fungi</taxon>
        <taxon>Dikarya</taxon>
        <taxon>Basidiomycota</taxon>
        <taxon>Agaricomycotina</taxon>
        <taxon>Agaricomycetes</taxon>
        <taxon>Agaricomycetidae</taxon>
        <taxon>Agaricales</taxon>
        <taxon>Marasmiineae</taxon>
        <taxon>Mycenaceae</taxon>
        <taxon>Mycena</taxon>
    </lineage>
</organism>
<dbReference type="InterPro" id="IPR046521">
    <property type="entry name" value="DUF6698"/>
</dbReference>
<name>A0AAD7A0B1_9AGAR</name>
<proteinExistence type="predicted"/>
<gene>
    <name evidence="2" type="ORF">DFH08DRAFT_1081173</name>
</gene>
<accession>A0AAD7A0B1</accession>
<feature type="compositionally biased region" description="Polar residues" evidence="1">
    <location>
        <begin position="406"/>
        <end position="419"/>
    </location>
</feature>
<feature type="region of interest" description="Disordered" evidence="1">
    <location>
        <begin position="399"/>
        <end position="469"/>
    </location>
</feature>
<evidence type="ECO:0000256" key="1">
    <source>
        <dbReference type="SAM" id="MobiDB-lite"/>
    </source>
</evidence>
<feature type="compositionally biased region" description="Basic and acidic residues" evidence="1">
    <location>
        <begin position="447"/>
        <end position="463"/>
    </location>
</feature>
<reference evidence="2" key="1">
    <citation type="submission" date="2023-03" db="EMBL/GenBank/DDBJ databases">
        <title>Massive genome expansion in bonnet fungi (Mycena s.s.) driven by repeated elements and novel gene families across ecological guilds.</title>
        <authorList>
            <consortium name="Lawrence Berkeley National Laboratory"/>
            <person name="Harder C.B."/>
            <person name="Miyauchi S."/>
            <person name="Viragh M."/>
            <person name="Kuo A."/>
            <person name="Thoen E."/>
            <person name="Andreopoulos B."/>
            <person name="Lu D."/>
            <person name="Skrede I."/>
            <person name="Drula E."/>
            <person name="Henrissat B."/>
            <person name="Morin E."/>
            <person name="Kohler A."/>
            <person name="Barry K."/>
            <person name="LaButti K."/>
            <person name="Morin E."/>
            <person name="Salamov A."/>
            <person name="Lipzen A."/>
            <person name="Mereny Z."/>
            <person name="Hegedus B."/>
            <person name="Baldrian P."/>
            <person name="Stursova M."/>
            <person name="Weitz H."/>
            <person name="Taylor A."/>
            <person name="Grigoriev I.V."/>
            <person name="Nagy L.G."/>
            <person name="Martin F."/>
            <person name="Kauserud H."/>
        </authorList>
    </citation>
    <scope>NUCLEOTIDE SEQUENCE</scope>
    <source>
        <strain evidence="2">CBHHK002</strain>
    </source>
</reference>
<evidence type="ECO:0000313" key="2">
    <source>
        <dbReference type="EMBL" id="KAJ7346417.1"/>
    </source>
</evidence>
<evidence type="ECO:0000313" key="3">
    <source>
        <dbReference type="Proteomes" id="UP001218218"/>
    </source>
</evidence>
<sequence length="469" mass="51954">MPPHRRVDSEPNSPKGTEGALADILNLSQQLTPSKSPRRLRQLRAEIQARANDAEEADSAKNLQIADLTNQALPIKPARKRRKRFNRADDADDSIPNPVTLEERVREAGRHFVVVEALFLVDARLIWTVELKEDFDFAFEFQSKANKVQGQLHDVIALLPSDAVSLRTEPWIAGAFEDGMSGQRSTISNRLRHASLQVLMGANQLKHFRSSNSRFDAFAALIGYKPATDATAAHYSAFDAEILYDNYDGTINVDKIFRHPLLLKIYACILRGPYGTEGLFEGEYHLPQASCVQQIYNVTCTSTGAVSTCATLAIWMLSADTKLTERGDQTGISYRPRHATYAQRLHDGIRNNKAWAVDLLKYWDSILFPNNDDSADASGAPGGEDDEMDLVDEAFDGAPSVDAAPEQTNDPALQVQSPRANEEHDDGSERDDSCSPPPPAQSGSSHTGHEHHAEEQFPGEKKQAAKRRR</sequence>
<comment type="caution">
    <text evidence="2">The sequence shown here is derived from an EMBL/GenBank/DDBJ whole genome shotgun (WGS) entry which is preliminary data.</text>
</comment>
<dbReference type="Proteomes" id="UP001218218">
    <property type="component" value="Unassembled WGS sequence"/>
</dbReference>
<keyword evidence="3" id="KW-1185">Reference proteome</keyword>
<dbReference type="AlphaFoldDB" id="A0AAD7A0B1"/>